<reference evidence="1" key="1">
    <citation type="submission" date="2020-05" db="EMBL/GenBank/DDBJ databases">
        <title>Mycena genomes resolve the evolution of fungal bioluminescence.</title>
        <authorList>
            <person name="Tsai I.J."/>
        </authorList>
    </citation>
    <scope>NUCLEOTIDE SEQUENCE</scope>
    <source>
        <strain evidence="1">110903Hualien_Pintung</strain>
    </source>
</reference>
<comment type="caution">
    <text evidence="1">The sequence shown here is derived from an EMBL/GenBank/DDBJ whole genome shotgun (WGS) entry which is preliminary data.</text>
</comment>
<dbReference type="InterPro" id="IPR040521">
    <property type="entry name" value="KDZ"/>
</dbReference>
<dbReference type="Proteomes" id="UP000613580">
    <property type="component" value="Unassembled WGS sequence"/>
</dbReference>
<organism evidence="1 2">
    <name type="scientific">Mycena chlorophos</name>
    <name type="common">Agaric fungus</name>
    <name type="synonym">Agaricus chlorophos</name>
    <dbReference type="NCBI Taxonomy" id="658473"/>
    <lineage>
        <taxon>Eukaryota</taxon>
        <taxon>Fungi</taxon>
        <taxon>Dikarya</taxon>
        <taxon>Basidiomycota</taxon>
        <taxon>Agaricomycotina</taxon>
        <taxon>Agaricomycetes</taxon>
        <taxon>Agaricomycetidae</taxon>
        <taxon>Agaricales</taxon>
        <taxon>Marasmiineae</taxon>
        <taxon>Mycenaceae</taxon>
        <taxon>Mycena</taxon>
    </lineage>
</organism>
<gene>
    <name evidence="1" type="ORF">HMN09_01421200</name>
</gene>
<dbReference type="OrthoDB" id="3257768at2759"/>
<name>A0A8H6RWF2_MYCCL</name>
<keyword evidence="2" id="KW-1185">Reference proteome</keyword>
<dbReference type="Pfam" id="PF18758">
    <property type="entry name" value="KDZ"/>
    <property type="match status" value="1"/>
</dbReference>
<evidence type="ECO:0000313" key="2">
    <source>
        <dbReference type="Proteomes" id="UP000613580"/>
    </source>
</evidence>
<protein>
    <submittedName>
        <fullName evidence="1">CxC2 domain-containing protein</fullName>
    </submittedName>
</protein>
<proteinExistence type="predicted"/>
<accession>A0A8H6RWF2</accession>
<sequence length="475" mass="53918">MDACFQLKRRLVSSDARDPALGPGYAFMLDSKAYREYLRTSKYKQEMSTCSGLKAVDHANTRFSKGYAATGVGMVVCARHELVLPTGVGDLQKGERYANMDYIFASMLRHFHQMLRKIVSYDIACQWYKKILNALNNSPPFLKAVLLRQFTRFVVPGYIFSATPLHLNLVPGSGQDGRWGSSGPGLRLAAFREHEDDGPGSGRTCWKRTGRTGTGQRFLVFVTSTLRQQLDAAKVELAKQVEAFDLFSEEQEELVPEWTDMVLAHEADSSKKNPYVAEFKGETEAQVRLRLQTLKTSKLRRAALLCAFKTSARLDSWSSRSQSSYNSTNKNIMSWIWRGTKARGSEAAMLEAIRIEWCKAWARVRRWDEEVLMLTDEMRRVAVTHEEWACRWDERAKSVPVGSVPEQEAEGMLAYALKQAAMHRRLAVHARTIATEPRLAKGRRRVRWVQAPVVLIGEGMGSRQRRKVQEKTQGI</sequence>
<evidence type="ECO:0000313" key="1">
    <source>
        <dbReference type="EMBL" id="KAF7288148.1"/>
    </source>
</evidence>
<dbReference type="EMBL" id="JACAZE010000049">
    <property type="protein sequence ID" value="KAF7288148.1"/>
    <property type="molecule type" value="Genomic_DNA"/>
</dbReference>
<dbReference type="AlphaFoldDB" id="A0A8H6RWF2"/>